<feature type="domain" description="TauD/TfdA-like" evidence="6">
    <location>
        <begin position="47"/>
        <end position="325"/>
    </location>
</feature>
<keyword evidence="5" id="KW-0408">Iron</keyword>
<dbReference type="Pfam" id="PF02668">
    <property type="entry name" value="TauD"/>
    <property type="match status" value="1"/>
</dbReference>
<keyword evidence="4" id="KW-0560">Oxidoreductase</keyword>
<evidence type="ECO:0000256" key="2">
    <source>
        <dbReference type="ARBA" id="ARBA00022723"/>
    </source>
</evidence>
<name>A0AAJ8KH88_9TREE</name>
<accession>A0AAJ8KH88</accession>
<reference evidence="7" key="2">
    <citation type="submission" date="2024-02" db="EMBL/GenBank/DDBJ databases">
        <title>Comparative genomics of Cryptococcus and Kwoniella reveals pathogenesis evolution and contrasting modes of karyotype evolution via chromosome fusion or intercentromeric recombination.</title>
        <authorList>
            <person name="Coelho M.A."/>
            <person name="David-Palma M."/>
            <person name="Shea T."/>
            <person name="Bowers K."/>
            <person name="McGinley-Smith S."/>
            <person name="Mohammad A.W."/>
            <person name="Gnirke A."/>
            <person name="Yurkov A.M."/>
            <person name="Nowrousian M."/>
            <person name="Sun S."/>
            <person name="Cuomo C.A."/>
            <person name="Heitman J."/>
        </authorList>
    </citation>
    <scope>NUCLEOTIDE SEQUENCE</scope>
    <source>
        <strain evidence="7">CBS 10117</strain>
    </source>
</reference>
<organism evidence="7 8">
    <name type="scientific">Kwoniella dejecticola CBS 10117</name>
    <dbReference type="NCBI Taxonomy" id="1296121"/>
    <lineage>
        <taxon>Eukaryota</taxon>
        <taxon>Fungi</taxon>
        <taxon>Dikarya</taxon>
        <taxon>Basidiomycota</taxon>
        <taxon>Agaricomycotina</taxon>
        <taxon>Tremellomycetes</taxon>
        <taxon>Tremellales</taxon>
        <taxon>Cryptococcaceae</taxon>
        <taxon>Kwoniella</taxon>
    </lineage>
</organism>
<keyword evidence="3" id="KW-0223">Dioxygenase</keyword>
<dbReference type="GeneID" id="28963706"/>
<dbReference type="GO" id="GO:0016706">
    <property type="term" value="F:2-oxoglutarate-dependent dioxygenase activity"/>
    <property type="evidence" value="ECO:0007669"/>
    <property type="project" value="TreeGrafter"/>
</dbReference>
<protein>
    <recommendedName>
        <fullName evidence="6">TauD/TfdA-like domain-containing protein</fullName>
    </recommendedName>
</protein>
<gene>
    <name evidence="7" type="ORF">I303_100007</name>
</gene>
<dbReference type="InterPro" id="IPR051323">
    <property type="entry name" value="AtsK-like"/>
</dbReference>
<dbReference type="RefSeq" id="XP_065824103.1">
    <property type="nucleotide sequence ID" value="XM_065968031.1"/>
</dbReference>
<evidence type="ECO:0000256" key="5">
    <source>
        <dbReference type="ARBA" id="ARBA00023004"/>
    </source>
</evidence>
<dbReference type="KEGG" id="kdj:28963706"/>
<dbReference type="EMBL" id="CP144530">
    <property type="protein sequence ID" value="WWC57475.1"/>
    <property type="molecule type" value="Genomic_DNA"/>
</dbReference>
<dbReference type="GO" id="GO:0046872">
    <property type="term" value="F:metal ion binding"/>
    <property type="evidence" value="ECO:0007669"/>
    <property type="project" value="UniProtKB-KW"/>
</dbReference>
<dbReference type="AlphaFoldDB" id="A0AAJ8KH88"/>
<evidence type="ECO:0000259" key="6">
    <source>
        <dbReference type="Pfam" id="PF02668"/>
    </source>
</evidence>
<evidence type="ECO:0000256" key="1">
    <source>
        <dbReference type="ARBA" id="ARBA00005896"/>
    </source>
</evidence>
<dbReference type="Proteomes" id="UP000078595">
    <property type="component" value="Chromosome 1"/>
</dbReference>
<evidence type="ECO:0000313" key="7">
    <source>
        <dbReference type="EMBL" id="WWC57475.1"/>
    </source>
</evidence>
<sequence length="333" mass="36925">MKAPKYPQYLPTVDHTKFPDWEEVPFVDAGSRGTTDKRNLFLPGSKHKPITPRLGEEIDGVQISDLSKEGLDDLALLAAERGVLVFRNQNFKDVGVQKQLDTVRHFGRLHIHPTMPYPAGIPEMHVVFKDPNSTAPRLSSIKPEETQSVSSVVWHADHTAERQPPGVTFFVALEVPPSGGDTLFVSATEAYNILSDEYKKRLEGLKIVHDNTSMLEYAASKGLPARFSPSTQLHPLVRTHPATGKKFLAAIGAGEGNGQPRYIHGFKREESEATLRLLNDILQRSGDIQARASYEPGTVVVWDNRVVGHSGIQDFQGDRRHFVRISAMAEVPV</sequence>
<evidence type="ECO:0000313" key="8">
    <source>
        <dbReference type="Proteomes" id="UP000078595"/>
    </source>
</evidence>
<dbReference type="Gene3D" id="3.60.130.10">
    <property type="entry name" value="Clavaminate synthase-like"/>
    <property type="match status" value="1"/>
</dbReference>
<dbReference type="GO" id="GO:0005737">
    <property type="term" value="C:cytoplasm"/>
    <property type="evidence" value="ECO:0007669"/>
    <property type="project" value="TreeGrafter"/>
</dbReference>
<evidence type="ECO:0000256" key="4">
    <source>
        <dbReference type="ARBA" id="ARBA00023002"/>
    </source>
</evidence>
<reference evidence="7" key="1">
    <citation type="submission" date="2013-07" db="EMBL/GenBank/DDBJ databases">
        <authorList>
            <consortium name="The Broad Institute Genome Sequencing Platform"/>
            <person name="Cuomo C."/>
            <person name="Litvintseva A."/>
            <person name="Chen Y."/>
            <person name="Heitman J."/>
            <person name="Sun S."/>
            <person name="Springer D."/>
            <person name="Dromer F."/>
            <person name="Young S.K."/>
            <person name="Zeng Q."/>
            <person name="Gargeya S."/>
            <person name="Fitzgerald M."/>
            <person name="Abouelleil A."/>
            <person name="Alvarado L."/>
            <person name="Berlin A.M."/>
            <person name="Chapman S.B."/>
            <person name="Dewar J."/>
            <person name="Goldberg J."/>
            <person name="Griggs A."/>
            <person name="Gujja S."/>
            <person name="Hansen M."/>
            <person name="Howarth C."/>
            <person name="Imamovic A."/>
            <person name="Larimer J."/>
            <person name="McCowan C."/>
            <person name="Murphy C."/>
            <person name="Pearson M."/>
            <person name="Priest M."/>
            <person name="Roberts A."/>
            <person name="Saif S."/>
            <person name="Shea T."/>
            <person name="Sykes S."/>
            <person name="Wortman J."/>
            <person name="Nusbaum C."/>
            <person name="Birren B."/>
        </authorList>
    </citation>
    <scope>NUCLEOTIDE SEQUENCE</scope>
    <source>
        <strain evidence="7">CBS 10117</strain>
    </source>
</reference>
<keyword evidence="2" id="KW-0479">Metal-binding</keyword>
<dbReference type="PANTHER" id="PTHR30468">
    <property type="entry name" value="ALPHA-KETOGLUTARATE-DEPENDENT SULFONATE DIOXYGENASE"/>
    <property type="match status" value="1"/>
</dbReference>
<dbReference type="PANTHER" id="PTHR30468:SF1">
    <property type="entry name" value="ALPHA-KETOGLUTARATE-DEPENDENT SULFONATE DIOXYGENASE"/>
    <property type="match status" value="1"/>
</dbReference>
<dbReference type="InterPro" id="IPR042098">
    <property type="entry name" value="TauD-like_sf"/>
</dbReference>
<proteinExistence type="inferred from homology"/>
<dbReference type="InterPro" id="IPR003819">
    <property type="entry name" value="TauD/TfdA-like"/>
</dbReference>
<dbReference type="SUPFAM" id="SSF51197">
    <property type="entry name" value="Clavaminate synthase-like"/>
    <property type="match status" value="1"/>
</dbReference>
<evidence type="ECO:0000256" key="3">
    <source>
        <dbReference type="ARBA" id="ARBA00022964"/>
    </source>
</evidence>
<comment type="similarity">
    <text evidence="1">Belongs to the TfdA dioxygenase family.</text>
</comment>
<keyword evidence="8" id="KW-1185">Reference proteome</keyword>